<dbReference type="SFLD" id="SFLDG01129">
    <property type="entry name" value="C1.5:_HAD__Beta-PGM__Phosphata"/>
    <property type="match status" value="1"/>
</dbReference>
<keyword evidence="2" id="KW-1185">Reference proteome</keyword>
<dbReference type="CDD" id="cd02603">
    <property type="entry name" value="HAD_sEH-N_like"/>
    <property type="match status" value="1"/>
</dbReference>
<accession>A0ABV9AES5</accession>
<dbReference type="SUPFAM" id="SSF56784">
    <property type="entry name" value="HAD-like"/>
    <property type="match status" value="1"/>
</dbReference>
<protein>
    <submittedName>
        <fullName evidence="1">HAD family hydrolase</fullName>
    </submittedName>
</protein>
<organism evidence="1 2">
    <name type="scientific">Streptomyces vulcanius</name>
    <dbReference type="NCBI Taxonomy" id="1441876"/>
    <lineage>
        <taxon>Bacteria</taxon>
        <taxon>Bacillati</taxon>
        <taxon>Actinomycetota</taxon>
        <taxon>Actinomycetes</taxon>
        <taxon>Kitasatosporales</taxon>
        <taxon>Streptomycetaceae</taxon>
        <taxon>Streptomyces</taxon>
    </lineage>
</organism>
<dbReference type="NCBIfam" id="TIGR01549">
    <property type="entry name" value="HAD-SF-IA-v1"/>
    <property type="match status" value="1"/>
</dbReference>
<evidence type="ECO:0000313" key="1">
    <source>
        <dbReference type="EMBL" id="MFC4498374.1"/>
    </source>
</evidence>
<dbReference type="RefSeq" id="WP_381167599.1">
    <property type="nucleotide sequence ID" value="NZ_JBHSFK010000002.1"/>
</dbReference>
<dbReference type="InterPro" id="IPR023214">
    <property type="entry name" value="HAD_sf"/>
</dbReference>
<gene>
    <name evidence="1" type="ORF">ACFPIH_02355</name>
</gene>
<keyword evidence="1" id="KW-0378">Hydrolase</keyword>
<dbReference type="InterPro" id="IPR036412">
    <property type="entry name" value="HAD-like_sf"/>
</dbReference>
<reference evidence="2" key="1">
    <citation type="journal article" date="2019" name="Int. J. Syst. Evol. Microbiol.">
        <title>The Global Catalogue of Microorganisms (GCM) 10K type strain sequencing project: providing services to taxonomists for standard genome sequencing and annotation.</title>
        <authorList>
            <consortium name="The Broad Institute Genomics Platform"/>
            <consortium name="The Broad Institute Genome Sequencing Center for Infectious Disease"/>
            <person name="Wu L."/>
            <person name="Ma J."/>
        </authorList>
    </citation>
    <scope>NUCLEOTIDE SEQUENCE [LARGE SCALE GENOMIC DNA]</scope>
    <source>
        <strain evidence="2">CGMCC 4.7177</strain>
    </source>
</reference>
<dbReference type="NCBIfam" id="TIGR01509">
    <property type="entry name" value="HAD-SF-IA-v3"/>
    <property type="match status" value="1"/>
</dbReference>
<dbReference type="EMBL" id="JBHSFK010000002">
    <property type="protein sequence ID" value="MFC4498374.1"/>
    <property type="molecule type" value="Genomic_DNA"/>
</dbReference>
<sequence>MTDHPGDRRSPGRPFDAVLCDVDNVIRHFDSAHLEALERAAGLAEGTTKKVAFSPEVDGPLMLGHITEQEWVAAVAEGLTGLVEDQETAWSLGTALLESPFHADETVVALLRRARTRVPLVLVSNATTGLEADLAAMGLTDLADDVVSSARVGLAKPDPRILQLAAARAGVRPERCLFVDDTEENVEAAAALGMRAVHYREPADLERELAPLFR</sequence>
<dbReference type="Pfam" id="PF00702">
    <property type="entry name" value="Hydrolase"/>
    <property type="match status" value="1"/>
</dbReference>
<proteinExistence type="predicted"/>
<dbReference type="Proteomes" id="UP001595839">
    <property type="component" value="Unassembled WGS sequence"/>
</dbReference>
<dbReference type="SFLD" id="SFLDS00003">
    <property type="entry name" value="Haloacid_Dehalogenase"/>
    <property type="match status" value="1"/>
</dbReference>
<dbReference type="PANTHER" id="PTHR43611:SF3">
    <property type="entry name" value="FLAVIN MONONUCLEOTIDE HYDROLASE 1, CHLOROPLATIC"/>
    <property type="match status" value="1"/>
</dbReference>
<dbReference type="PANTHER" id="PTHR43611">
    <property type="entry name" value="ALPHA-D-GLUCOSE 1-PHOSPHATE PHOSPHATASE"/>
    <property type="match status" value="1"/>
</dbReference>
<comment type="caution">
    <text evidence="1">The sequence shown here is derived from an EMBL/GenBank/DDBJ whole genome shotgun (WGS) entry which is preliminary data.</text>
</comment>
<dbReference type="Gene3D" id="3.40.50.1000">
    <property type="entry name" value="HAD superfamily/HAD-like"/>
    <property type="match status" value="1"/>
</dbReference>
<evidence type="ECO:0000313" key="2">
    <source>
        <dbReference type="Proteomes" id="UP001595839"/>
    </source>
</evidence>
<dbReference type="GO" id="GO:0016787">
    <property type="term" value="F:hydrolase activity"/>
    <property type="evidence" value="ECO:0007669"/>
    <property type="project" value="UniProtKB-KW"/>
</dbReference>
<dbReference type="InterPro" id="IPR006439">
    <property type="entry name" value="HAD-SF_hydro_IA"/>
</dbReference>
<name>A0ABV9AES5_9ACTN</name>